<reference evidence="2" key="1">
    <citation type="journal article" date="2022" name="Mol. Ecol. Resour.">
        <title>The genomes of chicory, endive, great burdock and yacon provide insights into Asteraceae palaeo-polyploidization history and plant inulin production.</title>
        <authorList>
            <person name="Fan W."/>
            <person name="Wang S."/>
            <person name="Wang H."/>
            <person name="Wang A."/>
            <person name="Jiang F."/>
            <person name="Liu H."/>
            <person name="Zhao H."/>
            <person name="Xu D."/>
            <person name="Zhang Y."/>
        </authorList>
    </citation>
    <scope>NUCLEOTIDE SEQUENCE [LARGE SCALE GENOMIC DNA]</scope>
    <source>
        <strain evidence="2">cv. Yunnan</strain>
    </source>
</reference>
<dbReference type="Proteomes" id="UP001056120">
    <property type="component" value="Linkage Group LG18"/>
</dbReference>
<evidence type="ECO:0000313" key="2">
    <source>
        <dbReference type="Proteomes" id="UP001056120"/>
    </source>
</evidence>
<comment type="caution">
    <text evidence="1">The sequence shown here is derived from an EMBL/GenBank/DDBJ whole genome shotgun (WGS) entry which is preliminary data.</text>
</comment>
<gene>
    <name evidence="1" type="ORF">L1987_55945</name>
</gene>
<evidence type="ECO:0000313" key="1">
    <source>
        <dbReference type="EMBL" id="KAI3756131.1"/>
    </source>
</evidence>
<dbReference type="EMBL" id="CM042035">
    <property type="protein sequence ID" value="KAI3756131.1"/>
    <property type="molecule type" value="Genomic_DNA"/>
</dbReference>
<accession>A0ACB9ECF5</accession>
<sequence>MDPVGEKKPGHVVFIPFPAESHIKCMLKLARLLQQKGLYITFINTHTNHELLVNSGGLEDAPGFWFKTVPDGLGSATDHIEPTRNIGKVMDYLGTSFFDSLVDLVAGVERMVTCIVCDSFMTFTNTVRAAEKLKIPIVLFWTMAACGFMAFYQAKVLTEKQILPLKGKYLLNNKLCIIFADEVYLTNGYLDMQIDWIPGMKGIRLKDLPDLVSEIKSLFPNVYTIGPLQLLLNQITEKHTKKPDIYSLWKEEPECVRWLKSKEANSVVYEEVLNHPAVGGFLTHCGWGSIIESLSAGVPMLCWPSIGDQRTNCRQMCKEWEVGMEIGTNVKRDEVEKRVRALMERLESERMRKKALEWKKMAEIAIGSNGSSHLDLERLFNEITKLSRN</sequence>
<keyword evidence="2" id="KW-1185">Reference proteome</keyword>
<reference evidence="1 2" key="2">
    <citation type="journal article" date="2022" name="Mol. Ecol. Resour.">
        <title>The genomes of chicory, endive, great burdock and yacon provide insights into Asteraceae paleo-polyploidization history and plant inulin production.</title>
        <authorList>
            <person name="Fan W."/>
            <person name="Wang S."/>
            <person name="Wang H."/>
            <person name="Wang A."/>
            <person name="Jiang F."/>
            <person name="Liu H."/>
            <person name="Zhao H."/>
            <person name="Xu D."/>
            <person name="Zhang Y."/>
        </authorList>
    </citation>
    <scope>NUCLEOTIDE SEQUENCE [LARGE SCALE GENOMIC DNA]</scope>
    <source>
        <strain evidence="2">cv. Yunnan</strain>
        <tissue evidence="1">Leaves</tissue>
    </source>
</reference>
<organism evidence="1 2">
    <name type="scientific">Smallanthus sonchifolius</name>
    <dbReference type="NCBI Taxonomy" id="185202"/>
    <lineage>
        <taxon>Eukaryota</taxon>
        <taxon>Viridiplantae</taxon>
        <taxon>Streptophyta</taxon>
        <taxon>Embryophyta</taxon>
        <taxon>Tracheophyta</taxon>
        <taxon>Spermatophyta</taxon>
        <taxon>Magnoliopsida</taxon>
        <taxon>eudicotyledons</taxon>
        <taxon>Gunneridae</taxon>
        <taxon>Pentapetalae</taxon>
        <taxon>asterids</taxon>
        <taxon>campanulids</taxon>
        <taxon>Asterales</taxon>
        <taxon>Asteraceae</taxon>
        <taxon>Asteroideae</taxon>
        <taxon>Heliantheae alliance</taxon>
        <taxon>Millerieae</taxon>
        <taxon>Smallanthus</taxon>
    </lineage>
</organism>
<protein>
    <submittedName>
        <fullName evidence="1">Uncharacterized protein</fullName>
    </submittedName>
</protein>
<name>A0ACB9ECF5_9ASTR</name>
<proteinExistence type="predicted"/>